<dbReference type="Proteomes" id="UP000431451">
    <property type="component" value="Unassembled WGS sequence"/>
</dbReference>
<evidence type="ECO:0000313" key="2">
    <source>
        <dbReference type="EMBL" id="CAG9707968.1"/>
    </source>
</evidence>
<dbReference type="EMBL" id="CAMTCP010000259">
    <property type="protein sequence ID" value="CAI3660949.1"/>
    <property type="molecule type" value="Genomic_DNA"/>
</dbReference>
<organism evidence="4 6">
    <name type="scientific">Clostridium neonatale</name>
    <dbReference type="NCBI Taxonomy" id="137838"/>
    <lineage>
        <taxon>Bacteria</taxon>
        <taxon>Bacillati</taxon>
        <taxon>Bacillota</taxon>
        <taxon>Clostridia</taxon>
        <taxon>Eubacteriales</taxon>
        <taxon>Clostridiaceae</taxon>
        <taxon>Clostridium</taxon>
    </lineage>
</organism>
<gene>
    <name evidence="5" type="primary">secY2</name>
    <name evidence="3" type="ORF">CNEO2_50017</name>
    <name evidence="2" type="ORF">CNEO_43351</name>
    <name evidence="5" type="ORF">CNEONATNEC25_02043</name>
    <name evidence="4" type="ORF">CQ394_05475</name>
</gene>
<keyword evidence="6" id="KW-1185">Reference proteome</keyword>
<keyword evidence="1" id="KW-1133">Transmembrane helix</keyword>
<sequence>MLESSIFKILLVVIVAVIAIGLLKRAIKGAVIIISIFILILFGYNFIILNQSPAKTAENLKNDAVYIKSISEQTINVQKDLKNMVSILSENDVSAENDLIYYIDDLKNIKDEVNNLEHSKSLNKLNESYCNKLNNIISVSENIDDNMKAIDKLNSLSSSIKEVSDKIKDIK</sequence>
<evidence type="ECO:0000313" key="6">
    <source>
        <dbReference type="Proteomes" id="UP000220840"/>
    </source>
</evidence>
<name>A0A2A7MHL9_9CLOT</name>
<proteinExistence type="predicted"/>
<dbReference type="STRING" id="137838.GCA_001458595_02563"/>
<dbReference type="Proteomes" id="UP000789738">
    <property type="component" value="Unassembled WGS sequence"/>
</dbReference>
<dbReference type="EMBL" id="UWJD01000001">
    <property type="protein sequence ID" value="VCT84443.1"/>
    <property type="molecule type" value="Genomic_DNA"/>
</dbReference>
<dbReference type="Proteomes" id="UP000220840">
    <property type="component" value="Unassembled WGS sequence"/>
</dbReference>
<dbReference type="SUPFAM" id="SSF103491">
    <property type="entry name" value="Preprotein translocase SecY subunit"/>
    <property type="match status" value="1"/>
</dbReference>
<accession>A0A2A7MHL9</accession>
<reference evidence="2" key="3">
    <citation type="submission" date="2021-10" db="EMBL/GenBank/DDBJ databases">
        <authorList>
            <person name="Mesa V."/>
        </authorList>
    </citation>
    <scope>NUCLEOTIDE SEQUENCE</scope>
    <source>
        <strain evidence="2">CC3_PB</strain>
    </source>
</reference>
<dbReference type="EMBL" id="PDCJ01000001">
    <property type="protein sequence ID" value="PEG31176.1"/>
    <property type="molecule type" value="Genomic_DNA"/>
</dbReference>
<dbReference type="GeneID" id="68877416"/>
<evidence type="ECO:0000313" key="5">
    <source>
        <dbReference type="EMBL" id="VCT84443.1"/>
    </source>
</evidence>
<dbReference type="RefSeq" id="WP_058295334.1">
    <property type="nucleotide sequence ID" value="NZ_CAKJVD010000021.1"/>
</dbReference>
<dbReference type="InterPro" id="IPR023201">
    <property type="entry name" value="SecY_dom_sf"/>
</dbReference>
<evidence type="ECO:0000256" key="1">
    <source>
        <dbReference type="SAM" id="Phobius"/>
    </source>
</evidence>
<keyword evidence="1" id="KW-0472">Membrane</keyword>
<reference evidence="3" key="4">
    <citation type="submission" date="2022-10" db="EMBL/GenBank/DDBJ databases">
        <authorList>
            <person name="Aires J."/>
            <person name="Mesa V."/>
        </authorList>
    </citation>
    <scope>NUCLEOTIDE SEQUENCE</scope>
    <source>
        <strain evidence="3">Clostridium neonatale JD116</strain>
    </source>
</reference>
<evidence type="ECO:0000313" key="3">
    <source>
        <dbReference type="EMBL" id="CAI3660949.1"/>
    </source>
</evidence>
<dbReference type="Proteomes" id="UP001189143">
    <property type="component" value="Unassembled WGS sequence"/>
</dbReference>
<reference evidence="5 7" key="2">
    <citation type="submission" date="2018-06" db="EMBL/GenBank/DDBJ databases">
        <authorList>
            <consortium name="IHU Genomes"/>
        </authorList>
    </citation>
    <scope>NUCLEOTIDE SEQUENCE [LARGE SCALE GENOMIC DNA]</scope>
    <source>
        <strain evidence="5 7">NEC25</strain>
    </source>
</reference>
<evidence type="ECO:0000313" key="4">
    <source>
        <dbReference type="EMBL" id="PEG31176.1"/>
    </source>
</evidence>
<keyword evidence="1" id="KW-0812">Transmembrane</keyword>
<evidence type="ECO:0000313" key="7">
    <source>
        <dbReference type="Proteomes" id="UP000431451"/>
    </source>
</evidence>
<dbReference type="AlphaFoldDB" id="A0A2A7MHL9"/>
<protein>
    <submittedName>
        <fullName evidence="5">Accessory Sec system protein translocase subunit SecY2</fullName>
    </submittedName>
</protein>
<reference evidence="4 6" key="1">
    <citation type="submission" date="2017-10" db="EMBL/GenBank/DDBJ databases">
        <title>Effective Description of Clostridium neonatale sp. nov. linked to necrotizing enterocolitis in neonates and a clarification of species assignable to the genus Clostridium (Prazmowski 1880) emend. Lawson and Rainey 2016.</title>
        <authorList>
            <person name="Bernard K."/>
            <person name="Burdz T."/>
            <person name="Wiebe D."/>
            <person name="Balcewich B."/>
            <person name="Alfa M."/>
            <person name="Bernier A.-M."/>
        </authorList>
    </citation>
    <scope>NUCLEOTIDE SEQUENCE [LARGE SCALE GENOMIC DNA]</scope>
    <source>
        <strain evidence="4 6">LCDC99A005</strain>
    </source>
</reference>
<dbReference type="EMBL" id="CAKJVE010000004">
    <property type="protein sequence ID" value="CAG9707968.1"/>
    <property type="molecule type" value="Genomic_DNA"/>
</dbReference>
<feature type="transmembrane region" description="Helical" evidence="1">
    <location>
        <begin position="6"/>
        <end position="23"/>
    </location>
</feature>
<feature type="transmembrane region" description="Helical" evidence="1">
    <location>
        <begin position="30"/>
        <end position="49"/>
    </location>
</feature>